<dbReference type="Proteomes" id="UP001596047">
    <property type="component" value="Unassembled WGS sequence"/>
</dbReference>
<dbReference type="Pfam" id="PF00145">
    <property type="entry name" value="DNA_methylase"/>
    <property type="match status" value="1"/>
</dbReference>
<dbReference type="RefSeq" id="WP_379186158.1">
    <property type="nucleotide sequence ID" value="NZ_JBHSOW010000005.1"/>
</dbReference>
<dbReference type="InterPro" id="IPR029063">
    <property type="entry name" value="SAM-dependent_MTases_sf"/>
</dbReference>
<name>A0ABW0VS27_9BACL</name>
<proteinExistence type="predicted"/>
<reference evidence="7" key="1">
    <citation type="journal article" date="2019" name="Int. J. Syst. Evol. Microbiol.">
        <title>The Global Catalogue of Microorganisms (GCM) 10K type strain sequencing project: providing services to taxonomists for standard genome sequencing and annotation.</title>
        <authorList>
            <consortium name="The Broad Institute Genomics Platform"/>
            <consortium name="The Broad Institute Genome Sequencing Center for Infectious Disease"/>
            <person name="Wu L."/>
            <person name="Ma J."/>
        </authorList>
    </citation>
    <scope>NUCLEOTIDE SEQUENCE [LARGE SCALE GENOMIC DNA]</scope>
    <source>
        <strain evidence="7">CGMCC 1.3240</strain>
    </source>
</reference>
<protein>
    <recommendedName>
        <fullName evidence="1">DNA (cytosine-5-)-methyltransferase</fullName>
        <ecNumber evidence="1">2.1.1.37</ecNumber>
    </recommendedName>
</protein>
<dbReference type="PANTHER" id="PTHR10629:SF52">
    <property type="entry name" value="DNA (CYTOSINE-5)-METHYLTRANSFERASE 1"/>
    <property type="match status" value="1"/>
</dbReference>
<keyword evidence="3" id="KW-0808">Transferase</keyword>
<sequence>MRNQYKTGSTFHRQRRSLSVREAARLQSFPDNFFFEGPRTSIFIQIRNAVPPLMAENIAKKIDLKLNDKFEKQLTLNL</sequence>
<evidence type="ECO:0000256" key="1">
    <source>
        <dbReference type="ARBA" id="ARBA00011975"/>
    </source>
</evidence>
<dbReference type="InterPro" id="IPR001525">
    <property type="entry name" value="C5_MeTfrase"/>
</dbReference>
<evidence type="ECO:0000256" key="5">
    <source>
        <dbReference type="ARBA" id="ARBA00022747"/>
    </source>
</evidence>
<evidence type="ECO:0000313" key="7">
    <source>
        <dbReference type="Proteomes" id="UP001596047"/>
    </source>
</evidence>
<gene>
    <name evidence="6" type="ORF">ACFPYJ_00835</name>
</gene>
<dbReference type="PANTHER" id="PTHR10629">
    <property type="entry name" value="CYTOSINE-SPECIFIC METHYLTRANSFERASE"/>
    <property type="match status" value="1"/>
</dbReference>
<dbReference type="GO" id="GO:0008168">
    <property type="term" value="F:methyltransferase activity"/>
    <property type="evidence" value="ECO:0007669"/>
    <property type="project" value="UniProtKB-KW"/>
</dbReference>
<accession>A0ABW0VS27</accession>
<dbReference type="GO" id="GO:0032259">
    <property type="term" value="P:methylation"/>
    <property type="evidence" value="ECO:0007669"/>
    <property type="project" value="UniProtKB-KW"/>
</dbReference>
<keyword evidence="4" id="KW-0949">S-adenosyl-L-methionine</keyword>
<dbReference type="InterPro" id="IPR050390">
    <property type="entry name" value="C5-Methyltransferase"/>
</dbReference>
<comment type="caution">
    <text evidence="6">The sequence shown here is derived from an EMBL/GenBank/DDBJ whole genome shotgun (WGS) entry which is preliminary data.</text>
</comment>
<dbReference type="SUPFAM" id="SSF53335">
    <property type="entry name" value="S-adenosyl-L-methionine-dependent methyltransferases"/>
    <property type="match status" value="1"/>
</dbReference>
<evidence type="ECO:0000256" key="3">
    <source>
        <dbReference type="ARBA" id="ARBA00022679"/>
    </source>
</evidence>
<organism evidence="6 7">
    <name type="scientific">Paenibacillus solisilvae</name>
    <dbReference type="NCBI Taxonomy" id="2486751"/>
    <lineage>
        <taxon>Bacteria</taxon>
        <taxon>Bacillati</taxon>
        <taxon>Bacillota</taxon>
        <taxon>Bacilli</taxon>
        <taxon>Bacillales</taxon>
        <taxon>Paenibacillaceae</taxon>
        <taxon>Paenibacillus</taxon>
    </lineage>
</organism>
<dbReference type="Gene3D" id="3.90.120.10">
    <property type="entry name" value="DNA Methylase, subunit A, domain 2"/>
    <property type="match status" value="1"/>
</dbReference>
<keyword evidence="7" id="KW-1185">Reference proteome</keyword>
<keyword evidence="5" id="KW-0680">Restriction system</keyword>
<evidence type="ECO:0000313" key="6">
    <source>
        <dbReference type="EMBL" id="MFC5647684.1"/>
    </source>
</evidence>
<evidence type="ECO:0000256" key="4">
    <source>
        <dbReference type="ARBA" id="ARBA00022691"/>
    </source>
</evidence>
<dbReference type="EMBL" id="JBHSOW010000005">
    <property type="protein sequence ID" value="MFC5647684.1"/>
    <property type="molecule type" value="Genomic_DNA"/>
</dbReference>
<keyword evidence="2 6" id="KW-0489">Methyltransferase</keyword>
<dbReference type="EC" id="2.1.1.37" evidence="1"/>
<evidence type="ECO:0000256" key="2">
    <source>
        <dbReference type="ARBA" id="ARBA00022603"/>
    </source>
</evidence>